<evidence type="ECO:0000313" key="3">
    <source>
        <dbReference type="EMBL" id="KAK4587819.1"/>
    </source>
</evidence>
<dbReference type="EMBL" id="JAXUIC010000005">
    <property type="protein sequence ID" value="KAK4587819.1"/>
    <property type="molecule type" value="Genomic_DNA"/>
</dbReference>
<dbReference type="InterPro" id="IPR002885">
    <property type="entry name" value="PPR_rpt"/>
</dbReference>
<sequence length="619" mass="69636">MTCNSAGRFCLSLIENDRVVSKNSKHFNQILSHSIASGLFQDPFVSSKLLLLSLSLSHSNANNLHFPHTLFSQIQNPNIFAWNFMFKAYSHSNTNTNTNTTSSPQQCISLYNLMRRRFELFPDRHSFPFLFKACARLSLSHKGQELHSLTFKLGLQHDVFVQNALLSMYSFCGLLHNARQVFDEIPLSVRDVVSWNSMVSGCIQGRCYWDALKVFDEMLKCDVNARPDEVTLINALTACARIGFLDMGRKIHGLLVRNEFVLDVILGSSLVDMYAKCGQMENARKVFDTIPDKNVVCWTCLIAGYAHSHLFKESIELFREMQARGVTADAATIACVISSCGHSGALDQGRWVHTHCERSGIHFNLSVKNALIDMYSKCGDIQRALKIFHALNLTKRDVFSWTAMITGLAMNGQSDEALNLFSQMEMSGGIVRPNEVTFLGVLSACSHAGLVDKGFHYFNHMTQSYNLKPRIEHYGCLVDLLGRANLLAEAERFISAMPIQPDVVIWRSLLFASGSHGNIELAEFSAKRIEELEPKKCGAHVLLSNVYASASRWSDVKNMWKSMSLQRIQKLPGCSFIEIDGVVHEFFVADDLHCQMDSIYETIIRINKVIQAEGFDPEI</sequence>
<dbReference type="GO" id="GO:0003723">
    <property type="term" value="F:RNA binding"/>
    <property type="evidence" value="ECO:0007669"/>
    <property type="project" value="InterPro"/>
</dbReference>
<feature type="repeat" description="PPR" evidence="2">
    <location>
        <begin position="397"/>
        <end position="431"/>
    </location>
</feature>
<dbReference type="InterPro" id="IPR046848">
    <property type="entry name" value="E_motif"/>
</dbReference>
<evidence type="ECO:0000256" key="2">
    <source>
        <dbReference type="PROSITE-ProRule" id="PRU00708"/>
    </source>
</evidence>
<dbReference type="InterPro" id="IPR011990">
    <property type="entry name" value="TPR-like_helical_dom_sf"/>
</dbReference>
<accession>A0AAN7F9I1</accession>
<comment type="caution">
    <text evidence="3">The sequence shown here is derived from an EMBL/GenBank/DDBJ whole genome shotgun (WGS) entry which is preliminary data.</text>
</comment>
<dbReference type="GO" id="GO:0009451">
    <property type="term" value="P:RNA modification"/>
    <property type="evidence" value="ECO:0007669"/>
    <property type="project" value="InterPro"/>
</dbReference>
<dbReference type="Pfam" id="PF20431">
    <property type="entry name" value="E_motif"/>
    <property type="match status" value="1"/>
</dbReference>
<proteinExistence type="predicted"/>
<dbReference type="PANTHER" id="PTHR47926">
    <property type="entry name" value="PENTATRICOPEPTIDE REPEAT-CONTAINING PROTEIN"/>
    <property type="match status" value="1"/>
</dbReference>
<dbReference type="Pfam" id="PF13041">
    <property type="entry name" value="PPR_2"/>
    <property type="match status" value="2"/>
</dbReference>
<dbReference type="Proteomes" id="UP001324115">
    <property type="component" value="Unassembled WGS sequence"/>
</dbReference>
<dbReference type="NCBIfam" id="TIGR00756">
    <property type="entry name" value="PPR"/>
    <property type="match status" value="3"/>
</dbReference>
<dbReference type="FunFam" id="1.25.40.10:FF:000427">
    <property type="entry name" value="Pentatricopeptide repeat-containing protein chloroplastic"/>
    <property type="match status" value="1"/>
</dbReference>
<dbReference type="Gene3D" id="1.25.40.10">
    <property type="entry name" value="Tetratricopeptide repeat domain"/>
    <property type="match status" value="4"/>
</dbReference>
<gene>
    <name evidence="3" type="ORF">RGQ29_018998</name>
</gene>
<dbReference type="FunFam" id="1.25.40.10:FF:000989">
    <property type="entry name" value="Pentatricopeptide repeat-containing protein At1g31430"/>
    <property type="match status" value="1"/>
</dbReference>
<reference evidence="3 4" key="1">
    <citation type="journal article" date="2023" name="G3 (Bethesda)">
        <title>A haplotype-resolved chromosome-scale genome for Quercus rubra L. provides insights into the genetics of adaptive traits for red oak species.</title>
        <authorList>
            <person name="Kapoor B."/>
            <person name="Jenkins J."/>
            <person name="Schmutz J."/>
            <person name="Zhebentyayeva T."/>
            <person name="Kuelheim C."/>
            <person name="Coggeshall M."/>
            <person name="Heim C."/>
            <person name="Lasky J.R."/>
            <person name="Leites L."/>
            <person name="Islam-Faridi N."/>
            <person name="Romero-Severson J."/>
            <person name="DeLeo V.L."/>
            <person name="Lucas S.M."/>
            <person name="Lazic D."/>
            <person name="Gailing O."/>
            <person name="Carlson J."/>
            <person name="Staton M."/>
        </authorList>
    </citation>
    <scope>NUCLEOTIDE SEQUENCE [LARGE SCALE GENOMIC DNA]</scope>
    <source>
        <strain evidence="3">Pseudo-F2</strain>
    </source>
</reference>
<dbReference type="FunFam" id="1.25.40.10:FF:000436">
    <property type="entry name" value="Pentatricopeptide repeat-containing protein At5g39350 family"/>
    <property type="match status" value="1"/>
</dbReference>
<dbReference type="PANTHER" id="PTHR47926:SF345">
    <property type="entry name" value="(WILD MALAYSIAN BANANA) HYPOTHETICAL PROTEIN"/>
    <property type="match status" value="1"/>
</dbReference>
<name>A0AAN7F9I1_QUERU</name>
<dbReference type="PROSITE" id="PS51375">
    <property type="entry name" value="PPR"/>
    <property type="match status" value="3"/>
</dbReference>
<evidence type="ECO:0000313" key="4">
    <source>
        <dbReference type="Proteomes" id="UP001324115"/>
    </source>
</evidence>
<evidence type="ECO:0000256" key="1">
    <source>
        <dbReference type="ARBA" id="ARBA00022737"/>
    </source>
</evidence>
<keyword evidence="1" id="KW-0677">Repeat</keyword>
<feature type="repeat" description="PPR" evidence="2">
    <location>
        <begin position="294"/>
        <end position="328"/>
    </location>
</feature>
<dbReference type="AlphaFoldDB" id="A0AAN7F9I1"/>
<protein>
    <submittedName>
        <fullName evidence="3">Uncharacterized protein</fullName>
    </submittedName>
</protein>
<organism evidence="3 4">
    <name type="scientific">Quercus rubra</name>
    <name type="common">Northern red oak</name>
    <name type="synonym">Quercus borealis</name>
    <dbReference type="NCBI Taxonomy" id="3512"/>
    <lineage>
        <taxon>Eukaryota</taxon>
        <taxon>Viridiplantae</taxon>
        <taxon>Streptophyta</taxon>
        <taxon>Embryophyta</taxon>
        <taxon>Tracheophyta</taxon>
        <taxon>Spermatophyta</taxon>
        <taxon>Magnoliopsida</taxon>
        <taxon>eudicotyledons</taxon>
        <taxon>Gunneridae</taxon>
        <taxon>Pentapetalae</taxon>
        <taxon>rosids</taxon>
        <taxon>fabids</taxon>
        <taxon>Fagales</taxon>
        <taxon>Fagaceae</taxon>
        <taxon>Quercus</taxon>
    </lineage>
</organism>
<dbReference type="Pfam" id="PF01535">
    <property type="entry name" value="PPR"/>
    <property type="match status" value="3"/>
</dbReference>
<feature type="repeat" description="PPR" evidence="2">
    <location>
        <begin position="191"/>
        <end position="225"/>
    </location>
</feature>
<keyword evidence="4" id="KW-1185">Reference proteome</keyword>
<dbReference type="InterPro" id="IPR046960">
    <property type="entry name" value="PPR_At4g14850-like_plant"/>
</dbReference>